<evidence type="ECO:0000256" key="7">
    <source>
        <dbReference type="ARBA" id="ARBA00022989"/>
    </source>
</evidence>
<dbReference type="GO" id="GO:0031966">
    <property type="term" value="C:mitochondrial membrane"/>
    <property type="evidence" value="ECO:0007669"/>
    <property type="project" value="UniProtKB-SubCell"/>
</dbReference>
<feature type="compositionally biased region" description="Polar residues" evidence="12">
    <location>
        <begin position="131"/>
        <end position="147"/>
    </location>
</feature>
<dbReference type="Pfam" id="PF12937">
    <property type="entry name" value="F-box-like"/>
    <property type="match status" value="1"/>
</dbReference>
<dbReference type="InterPro" id="IPR018556">
    <property type="entry name" value="SPIN90/Ldb17_LRD"/>
</dbReference>
<dbReference type="GO" id="GO:0019005">
    <property type="term" value="C:SCF ubiquitin ligase complex"/>
    <property type="evidence" value="ECO:0007669"/>
    <property type="project" value="TreeGrafter"/>
</dbReference>
<evidence type="ECO:0000256" key="2">
    <source>
        <dbReference type="ARBA" id="ARBA00006375"/>
    </source>
</evidence>
<evidence type="ECO:0000256" key="1">
    <source>
        <dbReference type="ARBA" id="ARBA00004225"/>
    </source>
</evidence>
<organism evidence="16 17">
    <name type="scientific">Hemibagrus guttatus</name>
    <dbReference type="NCBI Taxonomy" id="175788"/>
    <lineage>
        <taxon>Eukaryota</taxon>
        <taxon>Metazoa</taxon>
        <taxon>Chordata</taxon>
        <taxon>Craniata</taxon>
        <taxon>Vertebrata</taxon>
        <taxon>Euteleostomi</taxon>
        <taxon>Actinopterygii</taxon>
        <taxon>Neopterygii</taxon>
        <taxon>Teleostei</taxon>
        <taxon>Ostariophysi</taxon>
        <taxon>Siluriformes</taxon>
        <taxon>Bagridae</taxon>
        <taxon>Hemibagrus</taxon>
    </lineage>
</organism>
<dbReference type="Proteomes" id="UP001274896">
    <property type="component" value="Unassembled WGS sequence"/>
</dbReference>
<dbReference type="InterPro" id="IPR036047">
    <property type="entry name" value="F-box-like_dom_sf"/>
</dbReference>
<keyword evidence="7 13" id="KW-1133">Transmembrane helix</keyword>
<keyword evidence="6" id="KW-0677">Repeat</keyword>
<dbReference type="PROSITE" id="PS50181">
    <property type="entry name" value="FBOX"/>
    <property type="match status" value="1"/>
</dbReference>
<dbReference type="Gene3D" id="2.30.30.40">
    <property type="entry name" value="SH3 Domains"/>
    <property type="match status" value="1"/>
</dbReference>
<feature type="compositionally biased region" description="Low complexity" evidence="12">
    <location>
        <begin position="1276"/>
        <end position="1289"/>
    </location>
</feature>
<evidence type="ECO:0000256" key="10">
    <source>
        <dbReference type="PROSITE-ProRule" id="PRU00192"/>
    </source>
</evidence>
<comment type="similarity">
    <text evidence="2">Belongs to the mitochondrial carrier (TC 2.A.29) family.</text>
</comment>
<dbReference type="Gene3D" id="1.50.40.10">
    <property type="entry name" value="Mitochondrial carrier domain"/>
    <property type="match status" value="1"/>
</dbReference>
<dbReference type="InterPro" id="IPR001810">
    <property type="entry name" value="F-box_dom"/>
</dbReference>
<name>A0AAE0Q2B4_9TELE</name>
<dbReference type="InterPro" id="IPR015915">
    <property type="entry name" value="Kelch-typ_b-propeller"/>
</dbReference>
<evidence type="ECO:0000256" key="11">
    <source>
        <dbReference type="PROSITE-ProRule" id="PRU00282"/>
    </source>
</evidence>
<feature type="region of interest" description="Disordered" evidence="12">
    <location>
        <begin position="162"/>
        <end position="322"/>
    </location>
</feature>
<dbReference type="Gene3D" id="1.20.1280.50">
    <property type="match status" value="1"/>
</dbReference>
<dbReference type="CDD" id="cd11849">
    <property type="entry name" value="SH3_SPIN90"/>
    <property type="match status" value="1"/>
</dbReference>
<accession>A0AAE0Q2B4</accession>
<evidence type="ECO:0000256" key="13">
    <source>
        <dbReference type="SAM" id="Phobius"/>
    </source>
</evidence>
<evidence type="ECO:0008006" key="18">
    <source>
        <dbReference type="Google" id="ProtNLM"/>
    </source>
</evidence>
<reference evidence="16" key="1">
    <citation type="submission" date="2023-06" db="EMBL/GenBank/DDBJ databases">
        <title>Male Hemibagrus guttatus genome.</title>
        <authorList>
            <person name="Bian C."/>
        </authorList>
    </citation>
    <scope>NUCLEOTIDE SEQUENCE</scope>
    <source>
        <strain evidence="16">Male_cb2023</strain>
        <tissue evidence="16">Muscle</tissue>
    </source>
</reference>
<dbReference type="InterPro" id="IPR023395">
    <property type="entry name" value="MCP_dom_sf"/>
</dbReference>
<dbReference type="SUPFAM" id="SSF103506">
    <property type="entry name" value="Mitochondrial carrier"/>
    <property type="match status" value="1"/>
</dbReference>
<feature type="transmembrane region" description="Helical" evidence="13">
    <location>
        <begin position="717"/>
        <end position="735"/>
    </location>
</feature>
<dbReference type="FunFam" id="1.50.40.10:FF:000051">
    <property type="entry name" value="Mitochondrial carnitine/acylcarnitine carrier protein"/>
    <property type="match status" value="1"/>
</dbReference>
<feature type="compositionally biased region" description="Low complexity" evidence="12">
    <location>
        <begin position="1392"/>
        <end position="1405"/>
    </location>
</feature>
<gene>
    <name evidence="16" type="ORF">QTP70_014631</name>
</gene>
<dbReference type="Pfam" id="PF13415">
    <property type="entry name" value="Beta-prop_FBX42"/>
    <property type="match status" value="1"/>
</dbReference>
<feature type="region of interest" description="Disordered" evidence="12">
    <location>
        <begin position="330"/>
        <end position="349"/>
    </location>
</feature>
<proteinExistence type="inferred from homology"/>
<evidence type="ECO:0000256" key="5">
    <source>
        <dbReference type="ARBA" id="ARBA00022692"/>
    </source>
</evidence>
<dbReference type="InterPro" id="IPR035514">
    <property type="entry name" value="SPIN90_SH3"/>
</dbReference>
<evidence type="ECO:0000256" key="6">
    <source>
        <dbReference type="ARBA" id="ARBA00022737"/>
    </source>
</evidence>
<dbReference type="PANTHER" id="PTHR46432">
    <property type="entry name" value="F-BOX ONLY PROTEIN 42"/>
    <property type="match status" value="1"/>
</dbReference>
<keyword evidence="17" id="KW-1185">Reference proteome</keyword>
<feature type="compositionally biased region" description="Low complexity" evidence="12">
    <location>
        <begin position="213"/>
        <end position="243"/>
    </location>
</feature>
<feature type="compositionally biased region" description="Low complexity" evidence="12">
    <location>
        <begin position="121"/>
        <end position="130"/>
    </location>
</feature>
<dbReference type="SUPFAM" id="SSF117281">
    <property type="entry name" value="Kelch motif"/>
    <property type="match status" value="1"/>
</dbReference>
<feature type="compositionally biased region" description="Low complexity" evidence="12">
    <location>
        <begin position="1435"/>
        <end position="1462"/>
    </location>
</feature>
<evidence type="ECO:0000256" key="3">
    <source>
        <dbReference type="ARBA" id="ARBA00022443"/>
    </source>
</evidence>
<evidence type="ECO:0000256" key="8">
    <source>
        <dbReference type="ARBA" id="ARBA00023128"/>
    </source>
</evidence>
<feature type="compositionally biased region" description="Basic and acidic residues" evidence="12">
    <location>
        <begin position="180"/>
        <end position="190"/>
    </location>
</feature>
<feature type="repeat" description="Solcar" evidence="11">
    <location>
        <begin position="811"/>
        <end position="897"/>
    </location>
</feature>
<dbReference type="PROSITE" id="PS50002">
    <property type="entry name" value="SH3"/>
    <property type="match status" value="1"/>
</dbReference>
<feature type="domain" description="SH3" evidence="14">
    <location>
        <begin position="1"/>
        <end position="58"/>
    </location>
</feature>
<dbReference type="Pfam" id="PF09431">
    <property type="entry name" value="SPIN90_LRD"/>
    <property type="match status" value="1"/>
</dbReference>
<dbReference type="Pfam" id="PF14604">
    <property type="entry name" value="SH3_9"/>
    <property type="match status" value="1"/>
</dbReference>
<dbReference type="Pfam" id="PF00153">
    <property type="entry name" value="Mito_carr"/>
    <property type="match status" value="2"/>
</dbReference>
<feature type="transmembrane region" description="Helical" evidence="13">
    <location>
        <begin position="676"/>
        <end position="696"/>
    </location>
</feature>
<evidence type="ECO:0000256" key="12">
    <source>
        <dbReference type="SAM" id="MobiDB-lite"/>
    </source>
</evidence>
<comment type="subcellular location">
    <subcellularLocation>
        <location evidence="1">Mitochondrion membrane</location>
        <topology evidence="1">Multi-pass membrane protein</topology>
    </subcellularLocation>
</comment>
<dbReference type="InterPro" id="IPR001452">
    <property type="entry name" value="SH3_domain"/>
</dbReference>
<dbReference type="CDD" id="cd22110">
    <property type="entry name" value="F-box_FBXO42"/>
    <property type="match status" value="1"/>
</dbReference>
<feature type="compositionally biased region" description="Polar residues" evidence="12">
    <location>
        <begin position="107"/>
        <end position="120"/>
    </location>
</feature>
<sequence length="1573" mass="171534">MYRSLYAFNSKELNSMPFSAGESFLILERSNQHWWLGSRCSSGETGYIPASYLEKIQAPEHDEVLQSIDRAIEGIHNVAMKNDGKYNLEQRDVLQKLIHHRKETLSRRSPTPSNHRTGIPSSSSEMSLSSTHQTPNGLSRAYSCQASESITENTENVNVTGLYQVPPQPLRAAPITPPPPEKRKENRRPGPEVPVRVISSGSAHTPGQTTPVSSSPTISSTSSQSGSIHSILLSDDSLPSVSSTPPPVPSRTKAPPPPPPDISQTQKTPPLPQRDLSNFKKTTPPPPPPELSHSEKIPPPPPPEFCSFSNKGPPSQPQPIMSQPFIADQSEAEWPSAPPPVSFSPTGTDSPTCLSLVPMTTGAELIELVRKNTGLSYEMSRVAVGVVVGHLQATIPGGGGRAGAGVALFGKQQARHRDDSQQRSWALYEDHELIACYLEELLQILTDADPEVCKRMCRANESEPVMSLVSYYQMEHRVSLRLLLLKVFGAMCGLDALLISTLLNSILPMELARDLQSNTHEHQKMCYTALVLAMIFSMGEQLPYRHYVPESNVVMQTLIKRHNVKSLTEKILLLLNRGEDPVCVFKHAPPAPHSVLKFLQDIFSSHNTANIFYHTDMMVMIDIVVRQISDLSPGDKVRLQTQPKPGPGQIPFYAGTFDCFKKTLAKEGVRGLYKGMAAPIIGVTPMFAVCFFVLVSERNCSRRALMTFLRESTYPQLFAAGMLSGVFTTAIMAPGERIKCLLQIQASSGEIKYAGPIDCVKQIYRESGIRGIYKGTALTLMRDVPASGMYFMTYEWLKSLLTPEGKSPNELSVPSVLFAGGMAGIFNWAVAIPPDVLKSRFQTAPEGKYPNGFRDVLRELIREEGVASLYKGFNAVMLRAFPANARSDDVPYSYRINRLSVNTCSMSRSSDSEDGCFIAMDTEDADTASSGTHDDLTAETEAAGGSNCVKHPGKSCQRAMGELPEEVLEYILSFLSPYQEHKTAALVCKQWYRLIKGVAYQCYHGFLRAVQEGNIQWESRTYPYPGTPITQRFSHSACYYDSNQSMYVFGGCTQSSCNAAFNDLWRLDLNSKEWIRPLASGSYPSPKAGATLVMFKDLLVLFGGWTRPSPYPLHQPERFFDEIHTYSPSKNWWNCIVTTHGPPPMAGHSSSVIKNTMVVFGGSLGARQMSNEVWVLDLEQWSWSKPTITGPAPHPRGGQSQIVIDAETLLILGGCGGPNALLKDAWLLHMDAPTWSWQQLRVENEEHGAPELWCHPACKVGECVVVFSQAPSGRAPLSPSLNSRPSPISATPPPLGPDTPPLRSQSPVRSGNVLGNVEEAPCVNGRWGTLRPRPATVRAGARDGSPSSSQQPSPSQAPDSPPLLNGSSPSPRTSPSHPHSHAHLPTDYGWESPPSSTSSSVAPPSLDQPSTNGIHTPPGAVSPAALRRGLEAVKSLASSSPSSSSSSSNPAPTSSPASSSPPQVDGHSIPPIARRLGHSVPPQSLNVGKPLYQALSCKPMQMYVLDVSRAKTDGVVAWRVFGSGAVTGPPETSLHTVVQGRGELIIFGGLMDKKQNVKYYPKTNALYFVRAKR</sequence>
<protein>
    <recommendedName>
        <fullName evidence="18">F-box domain-containing protein</fullName>
    </recommendedName>
</protein>
<dbReference type="PROSITE" id="PS50920">
    <property type="entry name" value="SOLCAR"/>
    <property type="match status" value="3"/>
</dbReference>
<evidence type="ECO:0000259" key="14">
    <source>
        <dbReference type="PROSITE" id="PS50002"/>
    </source>
</evidence>
<keyword evidence="9 11" id="KW-0472">Membrane</keyword>
<dbReference type="Gene3D" id="2.120.10.80">
    <property type="entry name" value="Kelch-type beta propeller"/>
    <property type="match status" value="1"/>
</dbReference>
<feature type="compositionally biased region" description="Pro residues" evidence="12">
    <location>
        <begin position="1290"/>
        <end position="1300"/>
    </location>
</feature>
<dbReference type="PANTHER" id="PTHR46432:SF1">
    <property type="entry name" value="F-BOX ONLY PROTEIN 42"/>
    <property type="match status" value="1"/>
</dbReference>
<keyword evidence="5 11" id="KW-0812">Transmembrane</keyword>
<dbReference type="EMBL" id="JAUCMX010000023">
    <property type="protein sequence ID" value="KAK3512486.1"/>
    <property type="molecule type" value="Genomic_DNA"/>
</dbReference>
<evidence type="ECO:0000256" key="9">
    <source>
        <dbReference type="ARBA" id="ARBA00023136"/>
    </source>
</evidence>
<dbReference type="SUPFAM" id="SSF81383">
    <property type="entry name" value="F-box domain"/>
    <property type="match status" value="1"/>
</dbReference>
<dbReference type="GO" id="GO:1990756">
    <property type="term" value="F:ubiquitin-like ligase-substrate adaptor activity"/>
    <property type="evidence" value="ECO:0007669"/>
    <property type="project" value="TreeGrafter"/>
</dbReference>
<evidence type="ECO:0000313" key="16">
    <source>
        <dbReference type="EMBL" id="KAK3512486.1"/>
    </source>
</evidence>
<dbReference type="SMART" id="SM00256">
    <property type="entry name" value="FBOX"/>
    <property type="match status" value="1"/>
</dbReference>
<keyword evidence="8" id="KW-0496">Mitochondrion</keyword>
<feature type="region of interest" description="Disordered" evidence="12">
    <location>
        <begin position="102"/>
        <end position="147"/>
    </location>
</feature>
<feature type="compositionally biased region" description="Pro residues" evidence="12">
    <location>
        <begin position="244"/>
        <end position="261"/>
    </location>
</feature>
<dbReference type="InterPro" id="IPR052821">
    <property type="entry name" value="F-box_only_SRC"/>
</dbReference>
<keyword evidence="3 10" id="KW-0728">SH3 domain</keyword>
<feature type="repeat" description="Solcar" evidence="11">
    <location>
        <begin position="712"/>
        <end position="800"/>
    </location>
</feature>
<feature type="region of interest" description="Disordered" evidence="12">
    <location>
        <begin position="1274"/>
        <end position="1483"/>
    </location>
</feature>
<evidence type="ECO:0000259" key="15">
    <source>
        <dbReference type="PROSITE" id="PS50181"/>
    </source>
</evidence>
<evidence type="ECO:0000256" key="4">
    <source>
        <dbReference type="ARBA" id="ARBA00022448"/>
    </source>
</evidence>
<comment type="caution">
    <text evidence="16">The sequence shown here is derived from an EMBL/GenBank/DDBJ whole genome shotgun (WGS) entry which is preliminary data.</text>
</comment>
<feature type="compositionally biased region" description="Low complexity" evidence="12">
    <location>
        <begin position="1345"/>
        <end position="1377"/>
    </location>
</feature>
<keyword evidence="4" id="KW-0813">Transport</keyword>
<feature type="repeat" description="Solcar" evidence="11">
    <location>
        <begin position="617"/>
        <end position="700"/>
    </location>
</feature>
<dbReference type="InterPro" id="IPR036028">
    <property type="entry name" value="SH3-like_dom_sf"/>
</dbReference>
<evidence type="ECO:0000313" key="17">
    <source>
        <dbReference type="Proteomes" id="UP001274896"/>
    </source>
</evidence>
<dbReference type="InterPro" id="IPR018108">
    <property type="entry name" value="MCP_transmembrane"/>
</dbReference>
<dbReference type="SMART" id="SM00326">
    <property type="entry name" value="SH3"/>
    <property type="match status" value="1"/>
</dbReference>
<feature type="domain" description="F-box" evidence="15">
    <location>
        <begin position="957"/>
        <end position="1006"/>
    </location>
</feature>
<feature type="compositionally biased region" description="Polar residues" evidence="12">
    <location>
        <begin position="199"/>
        <end position="212"/>
    </location>
</feature>
<dbReference type="SUPFAM" id="SSF50044">
    <property type="entry name" value="SH3-domain"/>
    <property type="match status" value="1"/>
</dbReference>